<keyword evidence="4" id="KW-0378">Hydrolase</keyword>
<feature type="transmembrane region" description="Helical" evidence="2">
    <location>
        <begin position="194"/>
        <end position="211"/>
    </location>
</feature>
<dbReference type="SUPFAM" id="SSF55166">
    <property type="entry name" value="Hedgehog/DD-peptidase"/>
    <property type="match status" value="1"/>
</dbReference>
<dbReference type="GO" id="GO:0006508">
    <property type="term" value="P:proteolysis"/>
    <property type="evidence" value="ECO:0007669"/>
    <property type="project" value="InterPro"/>
</dbReference>
<dbReference type="InterPro" id="IPR052179">
    <property type="entry name" value="DD-CPase-like"/>
</dbReference>
<reference evidence="4" key="1">
    <citation type="journal article" date="2021" name="PeerJ">
        <title>Extensive microbial diversity within the chicken gut microbiome revealed by metagenomics and culture.</title>
        <authorList>
            <person name="Gilroy R."/>
            <person name="Ravi A."/>
            <person name="Getino M."/>
            <person name="Pursley I."/>
            <person name="Horton D.L."/>
            <person name="Alikhan N.F."/>
            <person name="Baker D."/>
            <person name="Gharbi K."/>
            <person name="Hall N."/>
            <person name="Watson M."/>
            <person name="Adriaenssens E.M."/>
            <person name="Foster-Nyarko E."/>
            <person name="Jarju S."/>
            <person name="Secka A."/>
            <person name="Antonio M."/>
            <person name="Oren A."/>
            <person name="Chaudhuri R.R."/>
            <person name="La Ragione R."/>
            <person name="Hildebrand F."/>
            <person name="Pallen M.J."/>
        </authorList>
    </citation>
    <scope>NUCLEOTIDE SEQUENCE</scope>
    <source>
        <strain evidence="4">5933</strain>
    </source>
</reference>
<dbReference type="Proteomes" id="UP000823918">
    <property type="component" value="Unassembled WGS sequence"/>
</dbReference>
<dbReference type="InterPro" id="IPR009045">
    <property type="entry name" value="Zn_M74/Hedgehog-like"/>
</dbReference>
<dbReference type="EMBL" id="DWWA01000030">
    <property type="protein sequence ID" value="HJC72379.1"/>
    <property type="molecule type" value="Genomic_DNA"/>
</dbReference>
<feature type="compositionally biased region" description="Basic and acidic residues" evidence="1">
    <location>
        <begin position="91"/>
        <end position="118"/>
    </location>
</feature>
<evidence type="ECO:0000259" key="3">
    <source>
        <dbReference type="Pfam" id="PF02557"/>
    </source>
</evidence>
<protein>
    <submittedName>
        <fullName evidence="4">D-alanyl-D-alanine carboxypeptidase family protein</fullName>
    </submittedName>
</protein>
<accession>A0A9D2Q5J4</accession>
<feature type="compositionally biased region" description="Basic and acidic residues" evidence="1">
    <location>
        <begin position="45"/>
        <end position="81"/>
    </location>
</feature>
<reference evidence="4" key="2">
    <citation type="submission" date="2021-04" db="EMBL/GenBank/DDBJ databases">
        <authorList>
            <person name="Gilroy R."/>
        </authorList>
    </citation>
    <scope>NUCLEOTIDE SEQUENCE</scope>
    <source>
        <strain evidence="4">5933</strain>
    </source>
</reference>
<feature type="compositionally biased region" description="Basic and acidic residues" evidence="1">
    <location>
        <begin position="156"/>
        <end position="176"/>
    </location>
</feature>
<gene>
    <name evidence="4" type="ORF">H9698_06255</name>
</gene>
<proteinExistence type="predicted"/>
<keyword evidence="4" id="KW-0121">Carboxypeptidase</keyword>
<keyword evidence="4" id="KW-0645">Protease</keyword>
<evidence type="ECO:0000256" key="1">
    <source>
        <dbReference type="SAM" id="MobiDB-lite"/>
    </source>
</evidence>
<dbReference type="Pfam" id="PF02557">
    <property type="entry name" value="VanY"/>
    <property type="match status" value="1"/>
</dbReference>
<name>A0A9D2Q5J4_9FIRM</name>
<feature type="region of interest" description="Disordered" evidence="1">
    <location>
        <begin position="45"/>
        <end position="191"/>
    </location>
</feature>
<dbReference type="PANTHER" id="PTHR34385">
    <property type="entry name" value="D-ALANYL-D-ALANINE CARBOXYPEPTIDASE"/>
    <property type="match status" value="1"/>
</dbReference>
<dbReference type="InterPro" id="IPR003709">
    <property type="entry name" value="VanY-like_core_dom"/>
</dbReference>
<dbReference type="CDD" id="cd14852">
    <property type="entry name" value="LD-carboxypeptidase"/>
    <property type="match status" value="1"/>
</dbReference>
<feature type="region of interest" description="Disordered" evidence="1">
    <location>
        <begin position="1"/>
        <end position="25"/>
    </location>
</feature>
<evidence type="ECO:0000256" key="2">
    <source>
        <dbReference type="SAM" id="Phobius"/>
    </source>
</evidence>
<dbReference type="InterPro" id="IPR058193">
    <property type="entry name" value="VanY/YodJ_core_dom"/>
</dbReference>
<dbReference type="AlphaFoldDB" id="A0A9D2Q5J4"/>
<comment type="caution">
    <text evidence="4">The sequence shown here is derived from an EMBL/GenBank/DDBJ whole genome shotgun (WGS) entry which is preliminary data.</text>
</comment>
<keyword evidence="2" id="KW-0812">Transmembrane</keyword>
<feature type="domain" description="D-alanyl-D-alanine carboxypeptidase-like core" evidence="3">
    <location>
        <begin position="293"/>
        <end position="429"/>
    </location>
</feature>
<organism evidence="4 5">
    <name type="scientific">Candidatus Ruthenibacterium merdavium</name>
    <dbReference type="NCBI Taxonomy" id="2838752"/>
    <lineage>
        <taxon>Bacteria</taxon>
        <taxon>Bacillati</taxon>
        <taxon>Bacillota</taxon>
        <taxon>Clostridia</taxon>
        <taxon>Eubacteriales</taxon>
        <taxon>Oscillospiraceae</taxon>
        <taxon>Ruthenibacterium</taxon>
    </lineage>
</organism>
<keyword evidence="2" id="KW-1133">Transmembrane helix</keyword>
<evidence type="ECO:0000313" key="5">
    <source>
        <dbReference type="Proteomes" id="UP000823918"/>
    </source>
</evidence>
<dbReference type="PANTHER" id="PTHR34385:SF1">
    <property type="entry name" value="PEPTIDOGLYCAN L-ALANYL-D-GLUTAMATE ENDOPEPTIDASE CWLK"/>
    <property type="match status" value="1"/>
</dbReference>
<dbReference type="GO" id="GO:0004180">
    <property type="term" value="F:carboxypeptidase activity"/>
    <property type="evidence" value="ECO:0007669"/>
    <property type="project" value="UniProtKB-KW"/>
</dbReference>
<keyword evidence="2" id="KW-0472">Membrane</keyword>
<sequence>MAKKSKADSKRSEISREQARKEAQQEIAQYEGLYIEEEEILREVQKQSERLEEQEKKEQDTANDADIKTDLPPKTLKEKAPAKHAAPSVNSHEEMLQDLEQMRAAREESARKIEEFLKDNLQQTQEISVSDAAQESEAESSAEKQEHTKQAGQAKAPEKEPRRAAKKQEAHDERDAGSQTAPQKEKKKRKGPNVLAWAAMLCVAAGVGYAARIAQQEWQAASAAYSGAAVTASTSEVQEETPATAPAENQETADLTATEENGAIGILRLVNTQHPLPDGYIPPELEVMDTEDRQLDARAAAAFRELEAAAIADGCPIFLSSGYRSYERQKYLFVEMIQDNLALGYKYEDAYTNTKSLRNIPGTSEHQTGLAADILSVNYLEMDEGFADTKEGKWLKENAARFGFILRYPKDKEAITGTQFEPWHYRYVGVEDATKIMEQGVCLEEYLGMTS</sequence>
<dbReference type="Gene3D" id="3.30.1380.10">
    <property type="match status" value="1"/>
</dbReference>
<evidence type="ECO:0000313" key="4">
    <source>
        <dbReference type="EMBL" id="HJC72379.1"/>
    </source>
</evidence>
<feature type="compositionally biased region" description="Basic and acidic residues" evidence="1">
    <location>
        <begin position="1"/>
        <end position="24"/>
    </location>
</feature>